<organism evidence="9 10">
    <name type="scientific">Lactococcus protaetiae</name>
    <dbReference type="NCBI Taxonomy" id="2592653"/>
    <lineage>
        <taxon>Bacteria</taxon>
        <taxon>Bacillati</taxon>
        <taxon>Bacillota</taxon>
        <taxon>Bacilli</taxon>
        <taxon>Lactobacillales</taxon>
        <taxon>Streptococcaceae</taxon>
        <taxon>Lactococcus</taxon>
    </lineage>
</organism>
<evidence type="ECO:0000256" key="2">
    <source>
        <dbReference type="ARBA" id="ARBA00022448"/>
    </source>
</evidence>
<dbReference type="InterPro" id="IPR036259">
    <property type="entry name" value="MFS_trans_sf"/>
</dbReference>
<feature type="transmembrane region" description="Helical" evidence="7">
    <location>
        <begin position="293"/>
        <end position="314"/>
    </location>
</feature>
<keyword evidence="5 7" id="KW-1133">Transmembrane helix</keyword>
<comment type="subcellular location">
    <subcellularLocation>
        <location evidence="1">Cell membrane</location>
        <topology evidence="1">Multi-pass membrane protein</topology>
    </subcellularLocation>
</comment>
<dbReference type="PROSITE" id="PS50850">
    <property type="entry name" value="MFS"/>
    <property type="match status" value="1"/>
</dbReference>
<evidence type="ECO:0000313" key="9">
    <source>
        <dbReference type="EMBL" id="QDK70224.1"/>
    </source>
</evidence>
<dbReference type="GO" id="GO:0005886">
    <property type="term" value="C:plasma membrane"/>
    <property type="evidence" value="ECO:0007669"/>
    <property type="project" value="UniProtKB-SubCell"/>
</dbReference>
<dbReference type="CDD" id="cd17324">
    <property type="entry name" value="MFS_NepI_like"/>
    <property type="match status" value="1"/>
</dbReference>
<dbReference type="GO" id="GO:0022857">
    <property type="term" value="F:transmembrane transporter activity"/>
    <property type="evidence" value="ECO:0007669"/>
    <property type="project" value="InterPro"/>
</dbReference>
<dbReference type="PANTHER" id="PTHR43124">
    <property type="entry name" value="PURINE EFFLUX PUMP PBUE"/>
    <property type="match status" value="1"/>
</dbReference>
<keyword evidence="3" id="KW-1003">Cell membrane</keyword>
<feature type="transmembrane region" description="Helical" evidence="7">
    <location>
        <begin position="95"/>
        <end position="116"/>
    </location>
</feature>
<feature type="transmembrane region" description="Helical" evidence="7">
    <location>
        <begin position="203"/>
        <end position="227"/>
    </location>
</feature>
<name>A0A514Z6J9_9LACT</name>
<keyword evidence="10" id="KW-1185">Reference proteome</keyword>
<dbReference type="RefSeq" id="WP_142765847.1">
    <property type="nucleotide sequence ID" value="NZ_CP041356.1"/>
</dbReference>
<accession>A0A514Z6J9</accession>
<feature type="transmembrane region" description="Helical" evidence="7">
    <location>
        <begin position="128"/>
        <end position="153"/>
    </location>
</feature>
<feature type="transmembrane region" description="Helical" evidence="7">
    <location>
        <begin position="7"/>
        <end position="26"/>
    </location>
</feature>
<evidence type="ECO:0000256" key="4">
    <source>
        <dbReference type="ARBA" id="ARBA00022692"/>
    </source>
</evidence>
<dbReference type="InterPro" id="IPR020846">
    <property type="entry name" value="MFS_dom"/>
</dbReference>
<dbReference type="SUPFAM" id="SSF103473">
    <property type="entry name" value="MFS general substrate transporter"/>
    <property type="match status" value="1"/>
</dbReference>
<dbReference type="PANTHER" id="PTHR43124:SF3">
    <property type="entry name" value="CHLORAMPHENICOL EFFLUX PUMP RV0191"/>
    <property type="match status" value="1"/>
</dbReference>
<dbReference type="Gene3D" id="1.20.1250.20">
    <property type="entry name" value="MFS general substrate transporter like domains"/>
    <property type="match status" value="1"/>
</dbReference>
<dbReference type="KEGG" id="lack:FLP15_02280"/>
<evidence type="ECO:0000313" key="10">
    <source>
        <dbReference type="Proteomes" id="UP000315128"/>
    </source>
</evidence>
<dbReference type="InterPro" id="IPR050189">
    <property type="entry name" value="MFS_Efflux_Transporters"/>
</dbReference>
<feature type="transmembrane region" description="Helical" evidence="7">
    <location>
        <begin position="70"/>
        <end position="89"/>
    </location>
</feature>
<feature type="transmembrane region" description="Helical" evidence="7">
    <location>
        <begin position="269"/>
        <end position="287"/>
    </location>
</feature>
<dbReference type="Pfam" id="PF07690">
    <property type="entry name" value="MFS_1"/>
    <property type="match status" value="1"/>
</dbReference>
<protein>
    <submittedName>
        <fullName evidence="9">MFS transporter</fullName>
    </submittedName>
</protein>
<feature type="transmembrane region" description="Helical" evidence="7">
    <location>
        <begin position="326"/>
        <end position="349"/>
    </location>
</feature>
<sequence>MKKYSFTFFLVMFLIGTDTFLISPLLPTLSRLYGITASLSGWLVSAYAIGYAVFALISGPFSDGRNRKKVMMFGFAGFALATFLCAFATSFVLMLIFRFLAGVAASFVTPQVWAMIPLIAPKNQVVKMIGFASSGLALAQIAGVPLGSFLATVNWRTPFVLISFCTVLLFFLVGKFLPTSSATKQANKGFISIYKVILNNKKAVNFLIGYLIFQTGNFTVFIFIGTWFSHQFHLDLSQVGASMMILGLGQFVGSTFGNKIINRLGLAKSLWMALLTLCILYLILPWLSSLVFILSFLALIFVVNGFIFPVFMALLQTTTETARSTVSSLSNAAMYAGTTLAGLIGGSLFTHFPHFLGIAYFVIFTYLIALSIYKYSGLFRGKIY</sequence>
<evidence type="ECO:0000256" key="6">
    <source>
        <dbReference type="ARBA" id="ARBA00023136"/>
    </source>
</evidence>
<feature type="domain" description="Major facilitator superfamily (MFS) profile" evidence="8">
    <location>
        <begin position="4"/>
        <end position="377"/>
    </location>
</feature>
<dbReference type="Proteomes" id="UP000315128">
    <property type="component" value="Chromosome"/>
</dbReference>
<reference evidence="9 10" key="1">
    <citation type="submission" date="2019-07" db="EMBL/GenBank/DDBJ databases">
        <title>Genome sequencing of KACC 19320.</title>
        <authorList>
            <person name="Heo J."/>
            <person name="Kim S.-J."/>
            <person name="Kim J.-S."/>
            <person name="Hong S.-B."/>
            <person name="Kwon S.-W."/>
        </authorList>
    </citation>
    <scope>NUCLEOTIDE SEQUENCE [LARGE SCALE GENOMIC DNA]</scope>
    <source>
        <strain evidence="9 10">KACC 19320</strain>
    </source>
</reference>
<keyword evidence="2" id="KW-0813">Transport</keyword>
<feature type="transmembrane region" description="Helical" evidence="7">
    <location>
        <begin position="355"/>
        <end position="373"/>
    </location>
</feature>
<evidence type="ECO:0000256" key="5">
    <source>
        <dbReference type="ARBA" id="ARBA00022989"/>
    </source>
</evidence>
<evidence type="ECO:0000259" key="8">
    <source>
        <dbReference type="PROSITE" id="PS50850"/>
    </source>
</evidence>
<feature type="transmembrane region" description="Helical" evidence="7">
    <location>
        <begin position="159"/>
        <end position="178"/>
    </location>
</feature>
<feature type="transmembrane region" description="Helical" evidence="7">
    <location>
        <begin position="239"/>
        <end position="257"/>
    </location>
</feature>
<keyword evidence="6 7" id="KW-0472">Membrane</keyword>
<proteinExistence type="predicted"/>
<keyword evidence="4 7" id="KW-0812">Transmembrane</keyword>
<evidence type="ECO:0000256" key="1">
    <source>
        <dbReference type="ARBA" id="ARBA00004651"/>
    </source>
</evidence>
<dbReference type="OrthoDB" id="212436at2"/>
<feature type="transmembrane region" description="Helical" evidence="7">
    <location>
        <begin position="32"/>
        <end position="58"/>
    </location>
</feature>
<evidence type="ECO:0000256" key="7">
    <source>
        <dbReference type="SAM" id="Phobius"/>
    </source>
</evidence>
<dbReference type="InterPro" id="IPR011701">
    <property type="entry name" value="MFS"/>
</dbReference>
<evidence type="ECO:0000256" key="3">
    <source>
        <dbReference type="ARBA" id="ARBA00022475"/>
    </source>
</evidence>
<dbReference type="EMBL" id="CP041356">
    <property type="protein sequence ID" value="QDK70224.1"/>
    <property type="molecule type" value="Genomic_DNA"/>
</dbReference>
<dbReference type="AlphaFoldDB" id="A0A514Z6J9"/>
<gene>
    <name evidence="9" type="ORF">FLP15_02280</name>
</gene>